<dbReference type="Gene3D" id="6.10.340.10">
    <property type="match status" value="1"/>
</dbReference>
<evidence type="ECO:0000256" key="7">
    <source>
        <dbReference type="SAM" id="Phobius"/>
    </source>
</evidence>
<dbReference type="SUPFAM" id="SSF158472">
    <property type="entry name" value="HAMP domain-like"/>
    <property type="match status" value="1"/>
</dbReference>
<protein>
    <recommendedName>
        <fullName evidence="3">histidine kinase</fullName>
        <ecNumber evidence="3">2.7.13.3</ecNumber>
    </recommendedName>
</protein>
<organism evidence="10 11">
    <name type="scientific">Magnetospirillum fulvum</name>
    <name type="common">Rhodospirillum fulvum</name>
    <dbReference type="NCBI Taxonomy" id="1082"/>
    <lineage>
        <taxon>Bacteria</taxon>
        <taxon>Pseudomonadati</taxon>
        <taxon>Pseudomonadota</taxon>
        <taxon>Alphaproteobacteria</taxon>
        <taxon>Rhodospirillales</taxon>
        <taxon>Rhodospirillaceae</taxon>
        <taxon>Magnetospirillum</taxon>
    </lineage>
</organism>
<reference evidence="11" key="1">
    <citation type="submission" date="2016-10" db="EMBL/GenBank/DDBJ databases">
        <authorList>
            <person name="Varghese N."/>
            <person name="Submissions S."/>
        </authorList>
    </citation>
    <scope>NUCLEOTIDE SEQUENCE [LARGE SCALE GENOMIC DNA]</scope>
    <source>
        <strain evidence="11">DSM 13234</strain>
    </source>
</reference>
<feature type="transmembrane region" description="Helical" evidence="7">
    <location>
        <begin position="21"/>
        <end position="41"/>
    </location>
</feature>
<dbReference type="InterPro" id="IPR036890">
    <property type="entry name" value="HATPase_C_sf"/>
</dbReference>
<dbReference type="AlphaFoldDB" id="A0A1H6IBD9"/>
<dbReference type="SUPFAM" id="SSF55874">
    <property type="entry name" value="ATPase domain of HSP90 chaperone/DNA topoisomerase II/histidine kinase"/>
    <property type="match status" value="1"/>
</dbReference>
<dbReference type="PANTHER" id="PTHR43047">
    <property type="entry name" value="TWO-COMPONENT HISTIDINE PROTEIN KINASE"/>
    <property type="match status" value="1"/>
</dbReference>
<gene>
    <name evidence="10" type="ORF">SAMN04244559_02345</name>
</gene>
<accession>A0A1H6IBD9</accession>
<dbReference type="InterPro" id="IPR003660">
    <property type="entry name" value="HAMP_dom"/>
</dbReference>
<evidence type="ECO:0000313" key="11">
    <source>
        <dbReference type="Proteomes" id="UP000182983"/>
    </source>
</evidence>
<feature type="domain" description="HAMP" evidence="9">
    <location>
        <begin position="325"/>
        <end position="378"/>
    </location>
</feature>
<dbReference type="Gene3D" id="3.30.565.10">
    <property type="entry name" value="Histidine kinase-like ATPase, C-terminal domain"/>
    <property type="match status" value="1"/>
</dbReference>
<comment type="subcellular location">
    <subcellularLocation>
        <location evidence="2">Membrane</location>
    </subcellularLocation>
</comment>
<evidence type="ECO:0000256" key="4">
    <source>
        <dbReference type="ARBA" id="ARBA00022553"/>
    </source>
</evidence>
<keyword evidence="6" id="KW-0418">Kinase</keyword>
<dbReference type="EC" id="2.7.13.3" evidence="3"/>
<keyword evidence="7" id="KW-0812">Transmembrane</keyword>
<keyword evidence="5" id="KW-0808">Transferase</keyword>
<evidence type="ECO:0000256" key="6">
    <source>
        <dbReference type="ARBA" id="ARBA00022777"/>
    </source>
</evidence>
<evidence type="ECO:0000256" key="3">
    <source>
        <dbReference type="ARBA" id="ARBA00012438"/>
    </source>
</evidence>
<dbReference type="SMART" id="SM00304">
    <property type="entry name" value="HAMP"/>
    <property type="match status" value="1"/>
</dbReference>
<proteinExistence type="predicted"/>
<dbReference type="Proteomes" id="UP000182983">
    <property type="component" value="Unassembled WGS sequence"/>
</dbReference>
<dbReference type="PANTHER" id="PTHR43047:SF62">
    <property type="entry name" value="SENSOR HISTIDINE KINASE DPIB"/>
    <property type="match status" value="1"/>
</dbReference>
<feature type="transmembrane region" description="Helical" evidence="7">
    <location>
        <begin position="301"/>
        <end position="325"/>
    </location>
</feature>
<evidence type="ECO:0000256" key="1">
    <source>
        <dbReference type="ARBA" id="ARBA00000085"/>
    </source>
</evidence>
<evidence type="ECO:0000256" key="2">
    <source>
        <dbReference type="ARBA" id="ARBA00004370"/>
    </source>
</evidence>
<dbReference type="PROSITE" id="PS50109">
    <property type="entry name" value="HIS_KIN"/>
    <property type="match status" value="1"/>
</dbReference>
<dbReference type="EMBL" id="FNWO01000009">
    <property type="protein sequence ID" value="SEH44196.1"/>
    <property type="molecule type" value="Genomic_DNA"/>
</dbReference>
<comment type="catalytic activity">
    <reaction evidence="1">
        <text>ATP + protein L-histidine = ADP + protein N-phospho-L-histidine.</text>
        <dbReference type="EC" id="2.7.13.3"/>
    </reaction>
</comment>
<keyword evidence="7" id="KW-0472">Membrane</keyword>
<evidence type="ECO:0000256" key="5">
    <source>
        <dbReference type="ARBA" id="ARBA00022679"/>
    </source>
</evidence>
<dbReference type="GO" id="GO:0005886">
    <property type="term" value="C:plasma membrane"/>
    <property type="evidence" value="ECO:0007669"/>
    <property type="project" value="TreeGrafter"/>
</dbReference>
<dbReference type="PROSITE" id="PS50885">
    <property type="entry name" value="HAMP"/>
    <property type="match status" value="1"/>
</dbReference>
<keyword evidence="7" id="KW-1133">Transmembrane helix</keyword>
<keyword evidence="11" id="KW-1185">Reference proteome</keyword>
<evidence type="ECO:0000313" key="10">
    <source>
        <dbReference type="EMBL" id="SEH44196.1"/>
    </source>
</evidence>
<keyword evidence="4" id="KW-0597">Phosphoprotein</keyword>
<dbReference type="GO" id="GO:0000155">
    <property type="term" value="F:phosphorelay sensor kinase activity"/>
    <property type="evidence" value="ECO:0007669"/>
    <property type="project" value="TreeGrafter"/>
</dbReference>
<feature type="domain" description="Histidine kinase" evidence="8">
    <location>
        <begin position="493"/>
        <end position="663"/>
    </location>
</feature>
<dbReference type="GO" id="GO:0009927">
    <property type="term" value="F:histidine phosphotransfer kinase activity"/>
    <property type="evidence" value="ECO:0007669"/>
    <property type="project" value="TreeGrafter"/>
</dbReference>
<sequence length="799" mass="85080">MVPRRLIRWIRALPIAWRIPLVVALNLFIALAVGGLGWHAAMVTSDDIDELRLVQRGTVALSDINAHASRVQGLVRHYLANPSDDLLKEAMRASEELFVLMGDANSYQVPQGDDAVAMHEAARRFVAGFQSLKMVNADIARLYESQIHQTIGEISGLYAILNSTARTRGGGELAPALVKSHETFVGTLIAINAFSFEGNPDRADEARAGLERMVESIPVLTRIADSDLQRDALAMLALRARALSVAIDEVARDYAERGRILSEVLDPSQVTMSAAIERLIVASREREDNLRRRSHDQLTRMAAVGAAGAVGLLVLGGWISAMIGLSIRRPLLDLRAVMEAGAQGDWSRAVEDGDLNDELAAMARTVEVFRSHATEKRRLESEQAEAESRAEAANRRTLHDLLAQMEAHDASGSFVPPLTADPATEAAEIAAVFTRILAKFHAATGERDARIRALTEAVEAAHALAQARSAFFVALSARLRPTLESLGTAAWPVLDRLDAALDYSRLDQGETPSTPCMVDLATVIAAAIAFARAGAGRIEIEARIDPGLPPMVRVDPVWLARLLGLLLDRAAAAATGRVRLFAERVGAEVGPGQPPRLRLWVVDDGAGEAGWLDVVRAPTPESDAGALGLALARLLVERMGGTIDGVAEPGQGSAVWCVLPLDPVAGEVAVRPDPACLIGKRVLIVAPDPDERGLLALVTEQAGGAVVRVPGGREALAASARATATRAPFDLVIAATQAIDPVQLGSLGTVPLVLIDDGDPHRRLVLSQGPVCPTFIGRPLDRDQSLAAADVAARQGATS</sequence>
<name>A0A1H6IBD9_MAGFU</name>
<evidence type="ECO:0000259" key="8">
    <source>
        <dbReference type="PROSITE" id="PS50109"/>
    </source>
</evidence>
<dbReference type="InterPro" id="IPR005467">
    <property type="entry name" value="His_kinase_dom"/>
</dbReference>
<evidence type="ECO:0000259" key="9">
    <source>
        <dbReference type="PROSITE" id="PS50885"/>
    </source>
</evidence>